<proteinExistence type="predicted"/>
<dbReference type="InterPro" id="IPR014942">
    <property type="entry name" value="AbiEii"/>
</dbReference>
<dbReference type="AlphaFoldDB" id="A0A7C9BDW2"/>
<evidence type="ECO:0000313" key="1">
    <source>
        <dbReference type="EMBL" id="MPR35098.1"/>
    </source>
</evidence>
<dbReference type="Pfam" id="PF08843">
    <property type="entry name" value="AbiEii"/>
    <property type="match status" value="1"/>
</dbReference>
<organism evidence="1 2">
    <name type="scientific">Salmonirosea aquatica</name>
    <dbReference type="NCBI Taxonomy" id="2654236"/>
    <lineage>
        <taxon>Bacteria</taxon>
        <taxon>Pseudomonadati</taxon>
        <taxon>Bacteroidota</taxon>
        <taxon>Cytophagia</taxon>
        <taxon>Cytophagales</taxon>
        <taxon>Spirosomataceae</taxon>
        <taxon>Salmonirosea</taxon>
    </lineage>
</organism>
<dbReference type="EMBL" id="WHLY01000002">
    <property type="protein sequence ID" value="MPR35098.1"/>
    <property type="molecule type" value="Genomic_DNA"/>
</dbReference>
<evidence type="ECO:0008006" key="3">
    <source>
        <dbReference type="Google" id="ProtNLM"/>
    </source>
</evidence>
<name>A0A7C9BDW2_9BACT</name>
<comment type="caution">
    <text evidence="1">The sequence shown here is derived from an EMBL/GenBank/DDBJ whole genome shotgun (WGS) entry which is preliminary data.</text>
</comment>
<evidence type="ECO:0000313" key="2">
    <source>
        <dbReference type="Proteomes" id="UP000479293"/>
    </source>
</evidence>
<dbReference type="RefSeq" id="WP_152761857.1">
    <property type="nucleotide sequence ID" value="NZ_WHLY01000002.1"/>
</dbReference>
<reference evidence="1 2" key="1">
    <citation type="submission" date="2019-10" db="EMBL/GenBank/DDBJ databases">
        <title>Draft Genome Sequence of Cytophagaceae sp. SJW1-29.</title>
        <authorList>
            <person name="Choi A."/>
        </authorList>
    </citation>
    <scope>NUCLEOTIDE SEQUENCE [LARGE SCALE GENOMIC DNA]</scope>
    <source>
        <strain evidence="1 2">SJW1-29</strain>
    </source>
</reference>
<dbReference type="Proteomes" id="UP000479293">
    <property type="component" value="Unassembled WGS sequence"/>
</dbReference>
<protein>
    <recommendedName>
        <fullName evidence="3">Nucleotidyl transferase AbiEii/AbiGii toxin family protein</fullName>
    </recommendedName>
</protein>
<keyword evidence="2" id="KW-1185">Reference proteome</keyword>
<gene>
    <name evidence="1" type="ORF">GBK04_17510</name>
</gene>
<sequence>MLQRKTVAESTLDLLNELMQLPELSSFFLVGGTNLSLKLGHRVSVDLDLFTETPFDSDVLLGALEKRFADLIIVRHTPGAILGYIRRVKVDFILYEYLLLEPIEVIDDIRLASLPDVVAMKINAISRRGVQKDFWDIAELLDHFSLEQMLLFFKQKHTATDVGHILRSLIYFADADGSEPPLSLKKHNWNSVKEKIKRAVRDYIKAQTQG</sequence>
<accession>A0A7C9BDW2</accession>